<gene>
    <name evidence="18" type="ORF">BYL167_LOCUS36947</name>
</gene>
<keyword evidence="8" id="KW-0808">Transferase</keyword>
<keyword evidence="10" id="KW-0663">Pyridoxal phosphate</keyword>
<sequence>IDNVQQISNLCQTYSIPHLINNAYGLQSTKIIHEIEQAKRSNGRIDYIVQSTDKNFLVPVGGSIVLTYDAKLFDALSHAYP</sequence>
<reference evidence="18" key="1">
    <citation type="submission" date="2021-02" db="EMBL/GenBank/DDBJ databases">
        <authorList>
            <person name="Nowell W R."/>
        </authorList>
    </citation>
    <scope>NUCLEOTIDE SEQUENCE</scope>
</reference>
<dbReference type="InterPro" id="IPR019872">
    <property type="entry name" value="Sec-tRNA_Se_transferase"/>
</dbReference>
<evidence type="ECO:0000256" key="10">
    <source>
        <dbReference type="ARBA" id="ARBA00022898"/>
    </source>
</evidence>
<evidence type="ECO:0000256" key="17">
    <source>
        <dbReference type="ARBA" id="ARBA00048808"/>
    </source>
</evidence>
<dbReference type="InterPro" id="IPR015424">
    <property type="entry name" value="PyrdxlP-dep_Trfase"/>
</dbReference>
<keyword evidence="12" id="KW-0711">Selenium</keyword>
<evidence type="ECO:0000256" key="9">
    <source>
        <dbReference type="ARBA" id="ARBA00022884"/>
    </source>
</evidence>
<evidence type="ECO:0000256" key="5">
    <source>
        <dbReference type="ARBA" id="ARBA00012464"/>
    </source>
</evidence>
<comment type="pathway">
    <text evidence="3">Aminoacyl-tRNA biosynthesis; selenocysteinyl-tRNA(Sec) biosynthesis; selenocysteinyl-tRNA(Sec) from L-seryl-tRNA(Sec) (archaeal/eukaryal route): step 2/2.</text>
</comment>
<comment type="caution">
    <text evidence="18">The sequence shown here is derived from an EMBL/GenBank/DDBJ whole genome shotgun (WGS) entry which is preliminary data.</text>
</comment>
<evidence type="ECO:0000256" key="14">
    <source>
        <dbReference type="ARBA" id="ARBA00030669"/>
    </source>
</evidence>
<dbReference type="AlphaFoldDB" id="A0A8S2XVY3"/>
<dbReference type="EMBL" id="CAJOBH010082081">
    <property type="protein sequence ID" value="CAF4521935.1"/>
    <property type="molecule type" value="Genomic_DNA"/>
</dbReference>
<organism evidence="18 19">
    <name type="scientific">Rotaria magnacalcarata</name>
    <dbReference type="NCBI Taxonomy" id="392030"/>
    <lineage>
        <taxon>Eukaryota</taxon>
        <taxon>Metazoa</taxon>
        <taxon>Spiralia</taxon>
        <taxon>Gnathifera</taxon>
        <taxon>Rotifera</taxon>
        <taxon>Eurotatoria</taxon>
        <taxon>Bdelloidea</taxon>
        <taxon>Philodinida</taxon>
        <taxon>Philodinidae</taxon>
        <taxon>Rotaria</taxon>
    </lineage>
</organism>
<dbReference type="GO" id="GO:0000049">
    <property type="term" value="F:tRNA binding"/>
    <property type="evidence" value="ECO:0007669"/>
    <property type="project" value="UniProtKB-KW"/>
</dbReference>
<evidence type="ECO:0000313" key="18">
    <source>
        <dbReference type="EMBL" id="CAF4521935.1"/>
    </source>
</evidence>
<dbReference type="GO" id="GO:0098621">
    <property type="term" value="F:O-phosphoseryl-tRNA(Sec) selenium transferase activity"/>
    <property type="evidence" value="ECO:0007669"/>
    <property type="project" value="UniProtKB-EC"/>
</dbReference>
<evidence type="ECO:0000256" key="3">
    <source>
        <dbReference type="ARBA" id="ARBA00004822"/>
    </source>
</evidence>
<proteinExistence type="inferred from homology"/>
<evidence type="ECO:0000256" key="13">
    <source>
        <dbReference type="ARBA" id="ARBA00026053"/>
    </source>
</evidence>
<keyword evidence="7" id="KW-0820">tRNA-binding</keyword>
<evidence type="ECO:0000256" key="12">
    <source>
        <dbReference type="ARBA" id="ARBA00023266"/>
    </source>
</evidence>
<comment type="function">
    <text evidence="2">Converts O-phosphoseryl-tRNA(Sec) to selenocysteinyl-tRNA(Sec) required for selenoprotein biosynthesis.</text>
</comment>
<evidence type="ECO:0000256" key="4">
    <source>
        <dbReference type="ARBA" id="ARBA00007037"/>
    </source>
</evidence>
<dbReference type="Proteomes" id="UP000681967">
    <property type="component" value="Unassembled WGS sequence"/>
</dbReference>
<evidence type="ECO:0000256" key="16">
    <source>
        <dbReference type="ARBA" id="ARBA00032693"/>
    </source>
</evidence>
<dbReference type="Gene3D" id="3.40.640.10">
    <property type="entry name" value="Type I PLP-dependent aspartate aminotransferase-like (Major domain)"/>
    <property type="match status" value="1"/>
</dbReference>
<dbReference type="PANTHER" id="PTHR12944:SF2">
    <property type="entry name" value="O-PHOSPHOSERYL-TRNA(SEC) SELENIUM TRANSFERASE"/>
    <property type="match status" value="1"/>
</dbReference>
<comment type="similarity">
    <text evidence="4">Belongs to the SepSecS family.</text>
</comment>
<evidence type="ECO:0000256" key="11">
    <source>
        <dbReference type="ARBA" id="ARBA00022917"/>
    </source>
</evidence>
<dbReference type="EC" id="2.9.1.2" evidence="5"/>
<accession>A0A8S2XVY3</accession>
<comment type="subunit">
    <text evidence="13">Homotetramer formed by a catalytic dimer and a non-catalytic dimer serving as a binding platform that orients tRNASec for catalysis. Each tetramer binds the CCA ends of two tRNAs which point to the active sites of the catalytic dimer.</text>
</comment>
<comment type="catalytic activity">
    <reaction evidence="17">
        <text>O-phospho-L-seryl-tRNA(Sec) + selenophosphate + H2O = L-selenocysteinyl-tRNA(Sec) + 2 phosphate</text>
        <dbReference type="Rhea" id="RHEA:25041"/>
        <dbReference type="Rhea" id="RHEA-COMP:9743"/>
        <dbReference type="Rhea" id="RHEA-COMP:9947"/>
        <dbReference type="ChEBI" id="CHEBI:15377"/>
        <dbReference type="ChEBI" id="CHEBI:16144"/>
        <dbReference type="ChEBI" id="CHEBI:43474"/>
        <dbReference type="ChEBI" id="CHEBI:78551"/>
        <dbReference type="ChEBI" id="CHEBI:78573"/>
        <dbReference type="EC" id="2.9.1.2"/>
    </reaction>
</comment>
<comment type="cofactor">
    <cofactor evidence="1">
        <name>pyridoxal 5'-phosphate</name>
        <dbReference type="ChEBI" id="CHEBI:597326"/>
    </cofactor>
</comment>
<keyword evidence="9" id="KW-0694">RNA-binding</keyword>
<evidence type="ECO:0000256" key="6">
    <source>
        <dbReference type="ARBA" id="ARBA00021963"/>
    </source>
</evidence>
<dbReference type="GO" id="GO:0001717">
    <property type="term" value="P:conversion of seryl-tRNAsec to selenocys-tRNAsec"/>
    <property type="evidence" value="ECO:0007669"/>
    <property type="project" value="InterPro"/>
</dbReference>
<feature type="non-terminal residue" evidence="18">
    <location>
        <position position="81"/>
    </location>
</feature>
<evidence type="ECO:0000256" key="1">
    <source>
        <dbReference type="ARBA" id="ARBA00001933"/>
    </source>
</evidence>
<dbReference type="InterPro" id="IPR008829">
    <property type="entry name" value="SepSecS/SepCysS"/>
</dbReference>
<evidence type="ECO:0000256" key="8">
    <source>
        <dbReference type="ARBA" id="ARBA00022679"/>
    </source>
</evidence>
<dbReference type="GO" id="GO:0001514">
    <property type="term" value="P:selenocysteine incorporation"/>
    <property type="evidence" value="ECO:0007669"/>
    <property type="project" value="TreeGrafter"/>
</dbReference>
<dbReference type="PANTHER" id="PTHR12944">
    <property type="entry name" value="SOLUBLE LIVER ANTIGEN/LIVER PANCREAS ANTIGEN"/>
    <property type="match status" value="1"/>
</dbReference>
<dbReference type="InterPro" id="IPR015421">
    <property type="entry name" value="PyrdxlP-dep_Trfase_major"/>
</dbReference>
<evidence type="ECO:0000313" key="19">
    <source>
        <dbReference type="Proteomes" id="UP000681967"/>
    </source>
</evidence>
<dbReference type="Pfam" id="PF05889">
    <property type="entry name" value="SepSecS"/>
    <property type="match status" value="1"/>
</dbReference>
<evidence type="ECO:0000256" key="7">
    <source>
        <dbReference type="ARBA" id="ARBA00022555"/>
    </source>
</evidence>
<protein>
    <recommendedName>
        <fullName evidence="6">O-phosphoseryl-tRNA(Sec) selenium transferase</fullName>
        <ecNumber evidence="5">2.9.1.2</ecNumber>
    </recommendedName>
    <alternativeName>
        <fullName evidence="14">Selenocysteine synthase</fullName>
    </alternativeName>
    <alternativeName>
        <fullName evidence="15">Selenocysteinyl-tRNA(Sec) synthase</fullName>
    </alternativeName>
    <alternativeName>
        <fullName evidence="16">Sep-tRNA:Sec-tRNA synthase</fullName>
    </alternativeName>
</protein>
<evidence type="ECO:0000256" key="2">
    <source>
        <dbReference type="ARBA" id="ARBA00002552"/>
    </source>
</evidence>
<feature type="non-terminal residue" evidence="18">
    <location>
        <position position="1"/>
    </location>
</feature>
<evidence type="ECO:0000256" key="15">
    <source>
        <dbReference type="ARBA" id="ARBA00032048"/>
    </source>
</evidence>
<name>A0A8S2XVY3_9BILA</name>
<keyword evidence="11" id="KW-0648">Protein biosynthesis</keyword>
<dbReference type="SUPFAM" id="SSF53383">
    <property type="entry name" value="PLP-dependent transferases"/>
    <property type="match status" value="1"/>
</dbReference>